<keyword evidence="2" id="KW-1185">Reference proteome</keyword>
<dbReference type="Proteomes" id="UP001054889">
    <property type="component" value="Unassembled WGS sequence"/>
</dbReference>
<dbReference type="PANTHER" id="PTHR33085:SF88">
    <property type="entry name" value="OS08G0165000 PROTEIN"/>
    <property type="match status" value="1"/>
</dbReference>
<organism evidence="1 2">
    <name type="scientific">Eleusine coracana subsp. coracana</name>
    <dbReference type="NCBI Taxonomy" id="191504"/>
    <lineage>
        <taxon>Eukaryota</taxon>
        <taxon>Viridiplantae</taxon>
        <taxon>Streptophyta</taxon>
        <taxon>Embryophyta</taxon>
        <taxon>Tracheophyta</taxon>
        <taxon>Spermatophyta</taxon>
        <taxon>Magnoliopsida</taxon>
        <taxon>Liliopsida</taxon>
        <taxon>Poales</taxon>
        <taxon>Poaceae</taxon>
        <taxon>PACMAD clade</taxon>
        <taxon>Chloridoideae</taxon>
        <taxon>Cynodonteae</taxon>
        <taxon>Eleusininae</taxon>
        <taxon>Eleusine</taxon>
    </lineage>
</organism>
<accession>A0AAV5E5M9</accession>
<dbReference type="Pfam" id="PF07893">
    <property type="entry name" value="DUF1668"/>
    <property type="match status" value="2"/>
</dbReference>
<protein>
    <submittedName>
        <fullName evidence="1">Uncharacterized protein</fullName>
    </submittedName>
</protein>
<evidence type="ECO:0000313" key="2">
    <source>
        <dbReference type="Proteomes" id="UP001054889"/>
    </source>
</evidence>
<gene>
    <name evidence="1" type="primary">gb05558</name>
    <name evidence="1" type="ORF">PR202_gb05558</name>
</gene>
<name>A0AAV5E5M9_ELECO</name>
<dbReference type="InterPro" id="IPR012871">
    <property type="entry name" value="DUF1668_ORYSA"/>
</dbReference>
<dbReference type="PANTHER" id="PTHR33085">
    <property type="entry name" value="OS12G0113100 PROTEIN-RELATED"/>
    <property type="match status" value="1"/>
</dbReference>
<evidence type="ECO:0000313" key="1">
    <source>
        <dbReference type="EMBL" id="GJN18399.1"/>
    </source>
</evidence>
<proteinExistence type="predicted"/>
<reference evidence="1" key="2">
    <citation type="submission" date="2021-12" db="EMBL/GenBank/DDBJ databases">
        <title>Resequencing data analysis of finger millet.</title>
        <authorList>
            <person name="Hatakeyama M."/>
            <person name="Aluri S."/>
            <person name="Balachadran M.T."/>
            <person name="Sivarajan S.R."/>
            <person name="Poveda L."/>
            <person name="Shimizu-Inatsugi R."/>
            <person name="Schlapbach R."/>
            <person name="Sreeman S.M."/>
            <person name="Shimizu K.K."/>
        </authorList>
    </citation>
    <scope>NUCLEOTIDE SEQUENCE</scope>
</reference>
<comment type="caution">
    <text evidence="1">The sequence shown here is derived from an EMBL/GenBank/DDBJ whole genome shotgun (WGS) entry which is preliminary data.</text>
</comment>
<reference evidence="1" key="1">
    <citation type="journal article" date="2018" name="DNA Res.">
        <title>Multiple hybrid de novo genome assembly of finger millet, an orphan allotetraploid crop.</title>
        <authorList>
            <person name="Hatakeyama M."/>
            <person name="Aluri S."/>
            <person name="Balachadran M.T."/>
            <person name="Sivarajan S.R."/>
            <person name="Patrignani A."/>
            <person name="Gruter S."/>
            <person name="Poveda L."/>
            <person name="Shimizu-Inatsugi R."/>
            <person name="Baeten J."/>
            <person name="Francoijs K.J."/>
            <person name="Nataraja K.N."/>
            <person name="Reddy Y.A.N."/>
            <person name="Phadnis S."/>
            <person name="Ravikumar R.L."/>
            <person name="Schlapbach R."/>
            <person name="Sreeman S.M."/>
            <person name="Shimizu K.K."/>
        </authorList>
    </citation>
    <scope>NUCLEOTIDE SEQUENCE</scope>
</reference>
<sequence length="167" mass="18701">MTFYAPSTEDDCGSMHFMLVDRDKVLATDQTGRAAFYDAGLRARPRHTQAPAQEHSFEALVYERGQGRPGDGVLWYDDWRCHPLPTPPYLPADIDAYAVVGGSELLVSPGNEQGTYSFDTARRVWAKQGDWALPFQGLAEYVPEYKRWFGLSNKKGNLLLRGGPRSS</sequence>
<dbReference type="AlphaFoldDB" id="A0AAV5E5M9"/>
<dbReference type="EMBL" id="BQKI01000073">
    <property type="protein sequence ID" value="GJN18399.1"/>
    <property type="molecule type" value="Genomic_DNA"/>
</dbReference>